<name>W8TCQ9_PEPAC</name>
<dbReference type="eggNOG" id="ENOG50346MS">
    <property type="taxonomic scope" value="Bacteria"/>
</dbReference>
<reference evidence="1 2" key="1">
    <citation type="journal article" date="2014" name="Genome Announc.">
        <title>Complete Genome Sequence of Amino Acid-Utilizing Eubacterium acidaminophilum al-2 (DSM 3953).</title>
        <authorList>
            <person name="Poehlein A."/>
            <person name="Andreesen J.R."/>
            <person name="Daniel R."/>
        </authorList>
    </citation>
    <scope>NUCLEOTIDE SEQUENCE [LARGE SCALE GENOMIC DNA]</scope>
    <source>
        <strain evidence="1 2">DSM 3953</strain>
    </source>
</reference>
<protein>
    <submittedName>
        <fullName evidence="1">Uncharacterized protein</fullName>
    </submittedName>
</protein>
<dbReference type="HOGENOM" id="CLU_2179900_0_0_9"/>
<organism evidence="1 2">
    <name type="scientific">Peptoclostridium acidaminophilum DSM 3953</name>
    <dbReference type="NCBI Taxonomy" id="1286171"/>
    <lineage>
        <taxon>Bacteria</taxon>
        <taxon>Bacillati</taxon>
        <taxon>Bacillota</taxon>
        <taxon>Clostridia</taxon>
        <taxon>Peptostreptococcales</taxon>
        <taxon>Peptoclostridiaceae</taxon>
        <taxon>Peptoclostridium</taxon>
    </lineage>
</organism>
<dbReference type="Proteomes" id="UP000019591">
    <property type="component" value="Chromosome"/>
</dbReference>
<evidence type="ECO:0000313" key="1">
    <source>
        <dbReference type="EMBL" id="AHM55588.1"/>
    </source>
</evidence>
<proteinExistence type="predicted"/>
<dbReference type="STRING" id="1286171.EAL2_c02850"/>
<evidence type="ECO:0000313" key="2">
    <source>
        <dbReference type="Proteomes" id="UP000019591"/>
    </source>
</evidence>
<sequence length="109" mass="12862">MGIKITNELVKFVYLNTPDKCAVERELDRLYDIISNNLSKAKSVRDLKNAQSDFDMLMQISEVLKLRGDFESDEIDKYIQKSSVLIEKLEIKREYIRRKRSYSGIYIYA</sequence>
<dbReference type="EMBL" id="CP007452">
    <property type="protein sequence ID" value="AHM55588.1"/>
    <property type="molecule type" value="Genomic_DNA"/>
</dbReference>
<accession>W8TCQ9</accession>
<dbReference type="PATRIC" id="fig|1286171.3.peg.222"/>
<gene>
    <name evidence="1" type="ORF">EAL2_c02850</name>
</gene>
<keyword evidence="2" id="KW-1185">Reference proteome</keyword>
<dbReference type="RefSeq" id="WP_025434629.1">
    <property type="nucleotide sequence ID" value="NZ_CP007452.1"/>
</dbReference>
<dbReference type="OrthoDB" id="9968960at2"/>
<dbReference type="KEGG" id="eac:EAL2_c02850"/>
<dbReference type="AlphaFoldDB" id="W8TCQ9"/>